<protein>
    <submittedName>
        <fullName evidence="3">ISL3 family transposase</fullName>
    </submittedName>
</protein>
<feature type="domain" description="Transposase IS204/IS1001/IS1096/IS1165 DDE" evidence="1">
    <location>
        <begin position="141"/>
        <end position="239"/>
    </location>
</feature>
<evidence type="ECO:0000259" key="1">
    <source>
        <dbReference type="Pfam" id="PF01610"/>
    </source>
</evidence>
<dbReference type="KEGG" id="tgi:RBB81_20840"/>
<dbReference type="PANTHER" id="PTHR33498">
    <property type="entry name" value="TRANSPOSASE FOR INSERTION SEQUENCE ELEMENT IS1557"/>
    <property type="match status" value="1"/>
</dbReference>
<reference evidence="3" key="2">
    <citation type="journal article" date="2024" name="Environ. Microbiol.">
        <title>Genome analysis and description of Tunturibacter gen. nov. expands the diversity of Terriglobia in tundra soils.</title>
        <authorList>
            <person name="Messyasz A."/>
            <person name="Mannisto M.K."/>
            <person name="Kerkhof L.J."/>
            <person name="Haggblom M.M."/>
        </authorList>
    </citation>
    <scope>NUCLEOTIDE SEQUENCE</scope>
    <source>
        <strain evidence="3">M8UP39</strain>
    </source>
</reference>
<dbReference type="NCBIfam" id="NF033550">
    <property type="entry name" value="transpos_ISL3"/>
    <property type="match status" value="1"/>
</dbReference>
<dbReference type="AlphaFoldDB" id="A0AAU7Z0C8"/>
<evidence type="ECO:0000313" key="3">
    <source>
        <dbReference type="EMBL" id="XCB22001.1"/>
    </source>
</evidence>
<name>A0AAU7Z0C8_9BACT</name>
<gene>
    <name evidence="3" type="ORF">RBB81_20840</name>
</gene>
<dbReference type="EMBL" id="CP132938">
    <property type="protein sequence ID" value="XCB22001.1"/>
    <property type="molecule type" value="Genomic_DNA"/>
</dbReference>
<dbReference type="InterPro" id="IPR002560">
    <property type="entry name" value="Transposase_DDE"/>
</dbReference>
<accession>A0AAU7Z0C8</accession>
<dbReference type="InterPro" id="IPR047951">
    <property type="entry name" value="Transpos_ISL3"/>
</dbReference>
<proteinExistence type="predicted"/>
<sequence>MCLRQKAGAVQIELSATRSSSQCPSCGRLSSRVHSRYWRTIADLPWEGIPVSILLLARKFFCVEERCSRRILTEQLPGTVARYARRSCRSSEALSSVTLASGGRAGARRARKLGLLVSGSTMLRALRKRSLPSAFSAPRVLGIDEWAWKKGHRYGTILCDLDQRRVIDLLPNRSTETVAAWLRQHPSVQVVSRDRASSFADAIAKGAPKALQVADRWHLLNNLLETLVRSLERHRHSMNEVCKQMIRKICGSASCGRTWSPLH</sequence>
<reference evidence="3" key="1">
    <citation type="submission" date="2023-08" db="EMBL/GenBank/DDBJ databases">
        <authorList>
            <person name="Messyasz A."/>
            <person name="Mannisto M.K."/>
            <person name="Kerkhof L.J."/>
            <person name="Haggblom M."/>
        </authorList>
    </citation>
    <scope>NUCLEOTIDE SEQUENCE</scope>
    <source>
        <strain evidence="3">M8UP39</strain>
    </source>
</reference>
<organism evidence="3">
    <name type="scientific">Tunturiibacter gelidiferens</name>
    <dbReference type="NCBI Taxonomy" id="3069689"/>
    <lineage>
        <taxon>Bacteria</taxon>
        <taxon>Pseudomonadati</taxon>
        <taxon>Acidobacteriota</taxon>
        <taxon>Terriglobia</taxon>
        <taxon>Terriglobales</taxon>
        <taxon>Acidobacteriaceae</taxon>
        <taxon>Tunturiibacter</taxon>
    </lineage>
</organism>
<evidence type="ECO:0000259" key="2">
    <source>
        <dbReference type="Pfam" id="PF14690"/>
    </source>
</evidence>
<dbReference type="Pfam" id="PF14690">
    <property type="entry name" value="Zn_ribbon_ISL3"/>
    <property type="match status" value="1"/>
</dbReference>
<dbReference type="PANTHER" id="PTHR33498:SF1">
    <property type="entry name" value="TRANSPOSASE FOR INSERTION SEQUENCE ELEMENT IS1557"/>
    <property type="match status" value="1"/>
</dbReference>
<dbReference type="RefSeq" id="WP_353071993.1">
    <property type="nucleotide sequence ID" value="NZ_CP132938.1"/>
</dbReference>
<dbReference type="Pfam" id="PF01610">
    <property type="entry name" value="DDE_Tnp_ISL3"/>
    <property type="match status" value="1"/>
</dbReference>
<feature type="domain" description="Transposase IS204/IS1001/IS1096/IS1165 zinc-finger" evidence="2">
    <location>
        <begin position="22"/>
        <end position="64"/>
    </location>
</feature>
<dbReference type="InterPro" id="IPR029261">
    <property type="entry name" value="Transposase_Znf"/>
</dbReference>